<feature type="binding site" evidence="6">
    <location>
        <position position="100"/>
    </location>
    <ligand>
        <name>a divalent metal cation</name>
        <dbReference type="ChEBI" id="CHEBI:60240"/>
        <label>1</label>
    </ligand>
</feature>
<comment type="similarity">
    <text evidence="6">Belongs to the peptidase M24A family. Methionine aminopeptidase type 1 subfamily.</text>
</comment>
<comment type="caution">
    <text evidence="9">The sequence shown here is derived from an EMBL/GenBank/DDBJ whole genome shotgun (WGS) entry which is preliminary data.</text>
</comment>
<dbReference type="PRINTS" id="PR00599">
    <property type="entry name" value="MAPEPTIDASE"/>
</dbReference>
<dbReference type="STRING" id="28042.GU90_12795"/>
<reference evidence="9 10" key="1">
    <citation type="submission" date="2014-06" db="EMBL/GenBank/DDBJ databases">
        <title>Saccharopolyspora rectivirgula DSM-43113 Genome sequencing.</title>
        <authorList>
            <person name="Barrera C."/>
            <person name="Millon L."/>
            <person name="Rognon B."/>
            <person name="Zaugg C."/>
            <person name="Monod M."/>
        </authorList>
    </citation>
    <scope>NUCLEOTIDE SEQUENCE [LARGE SCALE GENOMIC DNA]</scope>
    <source>
        <strain evidence="9 10">DSM 43113</strain>
    </source>
</reference>
<dbReference type="NCBIfam" id="TIGR00500">
    <property type="entry name" value="met_pdase_I"/>
    <property type="match status" value="1"/>
</dbReference>
<organism evidence="9 10">
    <name type="scientific">Saccharopolyspora rectivirgula</name>
    <dbReference type="NCBI Taxonomy" id="28042"/>
    <lineage>
        <taxon>Bacteria</taxon>
        <taxon>Bacillati</taxon>
        <taxon>Actinomycetota</taxon>
        <taxon>Actinomycetes</taxon>
        <taxon>Pseudonocardiales</taxon>
        <taxon>Pseudonocardiaceae</taxon>
        <taxon>Saccharopolyspora</taxon>
    </lineage>
</organism>
<evidence type="ECO:0000256" key="4">
    <source>
        <dbReference type="ARBA" id="ARBA00022723"/>
    </source>
</evidence>
<protein>
    <recommendedName>
        <fullName evidence="6 7">Methionine aminopeptidase</fullName>
        <shortName evidence="6">MAP</shortName>
        <shortName evidence="6">MetAP</shortName>
        <ecNumber evidence="6 7">3.4.11.18</ecNumber>
    </recommendedName>
    <alternativeName>
        <fullName evidence="6">Peptidase M</fullName>
    </alternativeName>
</protein>
<evidence type="ECO:0000256" key="3">
    <source>
        <dbReference type="ARBA" id="ARBA00022670"/>
    </source>
</evidence>
<feature type="binding site" evidence="6">
    <location>
        <position position="239"/>
    </location>
    <ligand>
        <name>a divalent metal cation</name>
        <dbReference type="ChEBI" id="CHEBI:60240"/>
        <label>1</label>
    </ligand>
</feature>
<dbReference type="InterPro" id="IPR036005">
    <property type="entry name" value="Creatinase/aminopeptidase-like"/>
</dbReference>
<dbReference type="HAMAP" id="MF_01974">
    <property type="entry name" value="MetAP_1"/>
    <property type="match status" value="1"/>
</dbReference>
<comment type="function">
    <text evidence="1 6">Removes the N-terminal methionine from nascent proteins. The N-terminal methionine is often cleaved when the second residue in the primary sequence is small and uncharged (Met-Ala-, Cys, Gly, Pro, Ser, Thr, or Val). Requires deformylation of the N(alpha)-formylated initiator methionine before it can be hydrolyzed.</text>
</comment>
<keyword evidence="10" id="KW-1185">Reference proteome</keyword>
<dbReference type="GO" id="GO:0005829">
    <property type="term" value="C:cytosol"/>
    <property type="evidence" value="ECO:0007669"/>
    <property type="project" value="TreeGrafter"/>
</dbReference>
<dbReference type="GO" id="GO:0070006">
    <property type="term" value="F:metalloaminopeptidase activity"/>
    <property type="evidence" value="ECO:0007669"/>
    <property type="project" value="UniProtKB-UniRule"/>
</dbReference>
<comment type="catalytic activity">
    <reaction evidence="6 7">
        <text>Release of N-terminal amino acids, preferentially methionine, from peptides and arylamides.</text>
        <dbReference type="EC" id="3.4.11.18"/>
    </reaction>
</comment>
<dbReference type="PANTHER" id="PTHR43330">
    <property type="entry name" value="METHIONINE AMINOPEPTIDASE"/>
    <property type="match status" value="1"/>
</dbReference>
<evidence type="ECO:0000313" key="10">
    <source>
        <dbReference type="Proteomes" id="UP000031419"/>
    </source>
</evidence>
<dbReference type="GO" id="GO:0006508">
    <property type="term" value="P:proteolysis"/>
    <property type="evidence" value="ECO:0007669"/>
    <property type="project" value="UniProtKB-KW"/>
</dbReference>
<evidence type="ECO:0000259" key="8">
    <source>
        <dbReference type="Pfam" id="PF00557"/>
    </source>
</evidence>
<dbReference type="RefSeq" id="WP_029722975.1">
    <property type="nucleotide sequence ID" value="NZ_JAJUIW010000014.1"/>
</dbReference>
<dbReference type="Gene3D" id="3.90.230.10">
    <property type="entry name" value="Creatinase/methionine aminopeptidase superfamily"/>
    <property type="match status" value="1"/>
</dbReference>
<evidence type="ECO:0000256" key="2">
    <source>
        <dbReference type="ARBA" id="ARBA00022438"/>
    </source>
</evidence>
<proteinExistence type="inferred from homology"/>
<sequence length="255" mass="26224">MIELKTKSEVEAMREAGRVVARALQAVREHAAVGVSLRELDEVAHAVITEAGAEPLFLGYHPSWAPSPFPAVVCTSVNEVVVHGIPSGRRLQDGDLLSVDCGARLDGWCGDAAISLVVGEPRAQDKVLIDTAEQALADGVAAAVPGGRLGDVSHAIGVVGRGAGYGIPGMLGGHGIGRQMHEKPFVPNRGPAGTGTPLRPGLVLAIEPMFISGGDDGVSTAGDGWKVVADDGSRAVHVEHTVAITEDGPQVLTLP</sequence>
<comment type="subunit">
    <text evidence="6">Monomer.</text>
</comment>
<gene>
    <name evidence="6" type="primary">map</name>
    <name evidence="9" type="ORF">GU90_12795</name>
</gene>
<dbReference type="CDD" id="cd01086">
    <property type="entry name" value="MetAP1"/>
    <property type="match status" value="1"/>
</dbReference>
<evidence type="ECO:0000256" key="6">
    <source>
        <dbReference type="HAMAP-Rule" id="MF_01974"/>
    </source>
</evidence>
<dbReference type="InterPro" id="IPR002467">
    <property type="entry name" value="Pept_M24A_MAP1"/>
</dbReference>
<comment type="cofactor">
    <cofactor evidence="6">
        <name>Co(2+)</name>
        <dbReference type="ChEBI" id="CHEBI:48828"/>
    </cofactor>
    <cofactor evidence="6">
        <name>Zn(2+)</name>
        <dbReference type="ChEBI" id="CHEBI:29105"/>
    </cofactor>
    <cofactor evidence="6">
        <name>Mn(2+)</name>
        <dbReference type="ChEBI" id="CHEBI:29035"/>
    </cofactor>
    <cofactor evidence="6">
        <name>Fe(2+)</name>
        <dbReference type="ChEBI" id="CHEBI:29033"/>
    </cofactor>
    <text evidence="6">Binds 2 divalent metal cations per subunit. Has a high-affinity and a low affinity metal-binding site. The true nature of the physiological cofactor is under debate. The enzyme is active with cobalt, zinc, manganese or divalent iron ions. Most likely, methionine aminopeptidases function as mononuclear Fe(2+)-metalloproteases under physiological conditions, and the catalytically relevant metal-binding site has been assigned to the histidine-containing high-affinity site.</text>
</comment>
<dbReference type="EC" id="3.4.11.18" evidence="6 7"/>
<name>A0A073B829_9PSEU</name>
<evidence type="ECO:0000313" key="9">
    <source>
        <dbReference type="EMBL" id="KEI43859.1"/>
    </source>
</evidence>
<feature type="domain" description="Peptidase M24" evidence="8">
    <location>
        <begin position="11"/>
        <end position="246"/>
    </location>
</feature>
<dbReference type="Proteomes" id="UP000031419">
    <property type="component" value="Unassembled WGS sequence"/>
</dbReference>
<dbReference type="GO" id="GO:0004239">
    <property type="term" value="F:initiator methionyl aminopeptidase activity"/>
    <property type="evidence" value="ECO:0007669"/>
    <property type="project" value="UniProtKB-UniRule"/>
</dbReference>
<dbReference type="PANTHER" id="PTHR43330:SF27">
    <property type="entry name" value="METHIONINE AMINOPEPTIDASE"/>
    <property type="match status" value="1"/>
</dbReference>
<evidence type="ECO:0000256" key="7">
    <source>
        <dbReference type="RuleBase" id="RU003653"/>
    </source>
</evidence>
<feature type="binding site" evidence="6">
    <location>
        <position position="207"/>
    </location>
    <ligand>
        <name>a divalent metal cation</name>
        <dbReference type="ChEBI" id="CHEBI:60240"/>
        <label>2</label>
        <note>catalytic</note>
    </ligand>
</feature>
<keyword evidence="2 6" id="KW-0031">Aminopeptidase</keyword>
<keyword evidence="3 6" id="KW-0645">Protease</keyword>
<evidence type="ECO:0000256" key="1">
    <source>
        <dbReference type="ARBA" id="ARBA00002521"/>
    </source>
</evidence>
<dbReference type="AlphaFoldDB" id="A0A073B829"/>
<dbReference type="InterPro" id="IPR001714">
    <property type="entry name" value="Pept_M24_MAP"/>
</dbReference>
<dbReference type="InterPro" id="IPR000994">
    <property type="entry name" value="Pept_M24"/>
</dbReference>
<keyword evidence="4 6" id="KW-0479">Metal-binding</keyword>
<feature type="binding site" evidence="6">
    <location>
        <position position="181"/>
    </location>
    <ligand>
        <name>substrate</name>
    </ligand>
</feature>
<dbReference type="Pfam" id="PF00557">
    <property type="entry name" value="Peptidase_M24"/>
    <property type="match status" value="1"/>
</dbReference>
<feature type="binding site" evidence="6">
    <location>
        <position position="83"/>
    </location>
    <ligand>
        <name>substrate</name>
    </ligand>
</feature>
<evidence type="ECO:0000256" key="5">
    <source>
        <dbReference type="ARBA" id="ARBA00022801"/>
    </source>
</evidence>
<dbReference type="SUPFAM" id="SSF55920">
    <property type="entry name" value="Creatinase/aminopeptidase"/>
    <property type="match status" value="1"/>
</dbReference>
<accession>A0A073B829</accession>
<dbReference type="EMBL" id="JNVU01000031">
    <property type="protein sequence ID" value="KEI43859.1"/>
    <property type="molecule type" value="Genomic_DNA"/>
</dbReference>
<feature type="binding site" evidence="6">
    <location>
        <position position="174"/>
    </location>
    <ligand>
        <name>a divalent metal cation</name>
        <dbReference type="ChEBI" id="CHEBI:60240"/>
        <label>2</label>
        <note>catalytic</note>
    </ligand>
</feature>
<keyword evidence="5 6" id="KW-0378">Hydrolase</keyword>
<feature type="binding site" evidence="6">
    <location>
        <position position="111"/>
    </location>
    <ligand>
        <name>a divalent metal cation</name>
        <dbReference type="ChEBI" id="CHEBI:60240"/>
        <label>1</label>
    </ligand>
</feature>
<feature type="binding site" evidence="6">
    <location>
        <position position="239"/>
    </location>
    <ligand>
        <name>a divalent metal cation</name>
        <dbReference type="ChEBI" id="CHEBI:60240"/>
        <label>2</label>
        <note>catalytic</note>
    </ligand>
</feature>
<feature type="binding site" evidence="6">
    <location>
        <position position="111"/>
    </location>
    <ligand>
        <name>a divalent metal cation</name>
        <dbReference type="ChEBI" id="CHEBI:60240"/>
        <label>2</label>
        <note>catalytic</note>
    </ligand>
</feature>
<dbReference type="GO" id="GO:0046872">
    <property type="term" value="F:metal ion binding"/>
    <property type="evidence" value="ECO:0007669"/>
    <property type="project" value="UniProtKB-UniRule"/>
</dbReference>
<dbReference type="eggNOG" id="COG0024">
    <property type="taxonomic scope" value="Bacteria"/>
</dbReference>
<dbReference type="OrthoDB" id="9802055at2"/>